<evidence type="ECO:0008006" key="4">
    <source>
        <dbReference type="Google" id="ProtNLM"/>
    </source>
</evidence>
<organism evidence="2 3">
    <name type="scientific">Candidatus Gottesmanbacteria bacterium RBG_16_37_8</name>
    <dbReference type="NCBI Taxonomy" id="1798371"/>
    <lineage>
        <taxon>Bacteria</taxon>
        <taxon>Candidatus Gottesmaniibacteriota</taxon>
    </lineage>
</organism>
<comment type="caution">
    <text evidence="2">The sequence shown here is derived from an EMBL/GenBank/DDBJ whole genome shotgun (WGS) entry which is preliminary data.</text>
</comment>
<dbReference type="Proteomes" id="UP000176665">
    <property type="component" value="Unassembled WGS sequence"/>
</dbReference>
<dbReference type="Gene3D" id="2.60.40.680">
    <property type="match status" value="1"/>
</dbReference>
<keyword evidence="1" id="KW-1133">Transmembrane helix</keyword>
<protein>
    <recommendedName>
        <fullName evidence="4">Cohesin domain-containing protein</fullName>
    </recommendedName>
</protein>
<keyword evidence="1" id="KW-0812">Transmembrane</keyword>
<evidence type="ECO:0000313" key="2">
    <source>
        <dbReference type="EMBL" id="OGG02133.1"/>
    </source>
</evidence>
<dbReference type="EMBL" id="MFJA01000074">
    <property type="protein sequence ID" value="OGG02133.1"/>
    <property type="molecule type" value="Genomic_DNA"/>
</dbReference>
<keyword evidence="1" id="KW-0472">Membrane</keyword>
<accession>A0A1F5YPY7</accession>
<evidence type="ECO:0000256" key="1">
    <source>
        <dbReference type="SAM" id="Phobius"/>
    </source>
</evidence>
<name>A0A1F5YPY7_9BACT</name>
<dbReference type="AlphaFoldDB" id="A0A1F5YPY7"/>
<gene>
    <name evidence="2" type="ORF">A2W14_02705</name>
</gene>
<dbReference type="STRING" id="1798371.A2W14_02705"/>
<sequence>MKKTARVSSKSVKKTNSPLLPVFFLVLILILLVFISFKVKKEGSNSIKLNFEPIKLVLLYPSTKNDKIITEAEVKIKASAYNRKIAFVRVVLTFDPTKIHLVSEITTNPNLSTVVEKSGLSVANSEGKIVFVIAASPEDNPPTGEFELASFQIAPGLVDKEEMTTVDFLTSDMQIVDKEVQELKIIRKELDIRIRPNE</sequence>
<evidence type="ECO:0000313" key="3">
    <source>
        <dbReference type="Proteomes" id="UP000176665"/>
    </source>
</evidence>
<feature type="transmembrane region" description="Helical" evidence="1">
    <location>
        <begin position="20"/>
        <end position="39"/>
    </location>
</feature>
<reference evidence="2 3" key="1">
    <citation type="journal article" date="2016" name="Nat. Commun.">
        <title>Thousands of microbial genomes shed light on interconnected biogeochemical processes in an aquifer system.</title>
        <authorList>
            <person name="Anantharaman K."/>
            <person name="Brown C.T."/>
            <person name="Hug L.A."/>
            <person name="Sharon I."/>
            <person name="Castelle C.J."/>
            <person name="Probst A.J."/>
            <person name="Thomas B.C."/>
            <person name="Singh A."/>
            <person name="Wilkins M.J."/>
            <person name="Karaoz U."/>
            <person name="Brodie E.L."/>
            <person name="Williams K.H."/>
            <person name="Hubbard S.S."/>
            <person name="Banfield J.F."/>
        </authorList>
    </citation>
    <scope>NUCLEOTIDE SEQUENCE [LARGE SCALE GENOMIC DNA]</scope>
</reference>
<proteinExistence type="predicted"/>